<dbReference type="Proteomes" id="UP000829398">
    <property type="component" value="Chromosome 9"/>
</dbReference>
<evidence type="ECO:0000313" key="1">
    <source>
        <dbReference type="EMBL" id="KAH9679947.1"/>
    </source>
</evidence>
<comment type="caution">
    <text evidence="1">The sequence shown here is derived from an EMBL/GenBank/DDBJ whole genome shotgun (WGS) entry which is preliminary data.</text>
</comment>
<dbReference type="EMBL" id="CM039178">
    <property type="protein sequence ID" value="KAH9679947.1"/>
    <property type="molecule type" value="Genomic_DNA"/>
</dbReference>
<protein>
    <submittedName>
        <fullName evidence="1">Kinesin-like protein KIN-12B</fullName>
    </submittedName>
</protein>
<accession>A0ACB8HYR5</accession>
<organism evidence="1 2">
    <name type="scientific">Citrus sinensis</name>
    <name type="common">Sweet orange</name>
    <name type="synonym">Citrus aurantium var. sinensis</name>
    <dbReference type="NCBI Taxonomy" id="2711"/>
    <lineage>
        <taxon>Eukaryota</taxon>
        <taxon>Viridiplantae</taxon>
        <taxon>Streptophyta</taxon>
        <taxon>Embryophyta</taxon>
        <taxon>Tracheophyta</taxon>
        <taxon>Spermatophyta</taxon>
        <taxon>Magnoliopsida</taxon>
        <taxon>eudicotyledons</taxon>
        <taxon>Gunneridae</taxon>
        <taxon>Pentapetalae</taxon>
        <taxon>rosids</taxon>
        <taxon>malvids</taxon>
        <taxon>Sapindales</taxon>
        <taxon>Rutaceae</taxon>
        <taxon>Aurantioideae</taxon>
        <taxon>Citrus</taxon>
    </lineage>
</organism>
<evidence type="ECO:0000313" key="2">
    <source>
        <dbReference type="Proteomes" id="UP000829398"/>
    </source>
</evidence>
<name>A0ACB8HYR5_CITSI</name>
<sequence length="1353" mass="151539">MKRFMLPKSTVLRETHTNDSPSSSSASPNPNSSKSKTLRRQKSAKENAPPSDLNSLQPSPSPAKMKSPLPPRPPNPLKRKLAMESFPENLVPGVSDSGVKVIVRMRPLNKEEDEGEMIVQKVADDSLSINGHTFTFDSVADMEATQVQSYSLDYLRMVDYGMVSRLYFDTRSLQLDVFQLVGVPLVENCLSGFNSSVFAYGQTGSGKTYTMWGPANALLEENLSSDQQGLTPRVFERLFSRINEIYNEQITDLLDPSQRNLQIREDVKSGVYVENLTEEYVCTMKDVTQLLMKGLSNRRTGATSINAESSRSHSVFTCVVESRCKSKADGISRFKSSSINLVDLAGSERQKLTGAAGERLKEAGNINKSLSQLGNLINILAEVSQTGKQRHIPYRDSRLTFLLQESLGGNAKLAMICAISPAQSCKSETFSTLRFAQRAKAIKNKAVVNEVMQDDVNYLREVIRQLRDELHRMKANGHNPTDPNGVHTAGWARRSLNLLKSFHHPMTLPHIDDDGDEEMEIDEDAVEKLCNHVDKQLSGIEDHHEIKEGRVKTVKSESQFAVSGETQLNTLAGSIKEQCSEDTDVNMEEVTSEQVEDLESEIITVEPVTKSSDYSDDIVLNHNIKDQNGEENTNQLIVSTVKRDSSRQLLEEKETFGSSVSELLDEESQRKAVGHESSGPVSDPLFGVLADVEYTPNLSANSAVNCASPSSVSIIQSNVSPVLKSPTPSISPRISNSRKSLRTSSMLTASQKDLKVGSKLDPEAIHLSLAKSTKSSLADAPSIQMGKNVMTTTEHLAASLHRGLEIIDSHRQSSAFRRSAFRLSFRPADLKQVLLVEKVNVGVQTSLDDGISEEDLVSFLCNKCKNRAQLDIKEANENSHLQLVPVDGSESADKSKLVPKAVEKVLAGAIRREMALEEFCAKQASEIKHLNRLVQQYKHERECNSIISQTREDKILRLESLMDGVLPTEEFMDEEFASLMHEHKLLKEKYENHPEVLRTKIELKRVQDELEHYRNFYDLGEKEVLLEEVQDLRSHLQYYIDSSSSSARKQKSFPQLTYSCEPSLAPSLSTVPESTKEIAEEKFEQERTRWTEVESGWISLAEELRNELEASRSLAEKQKQELEAEKKCVEELQEAMQMAMEGNARMLEQYADLEEKHIQLLARHRKIQEGIEDVKKAAAKAGVRGAESKFINVLAAEISALKVAREKERQYLRDENKGLQAQLRDTAEAVQAAGELLVRLKEAEEAVAAAQKRAMEAEQETVTAYKQIDQLKKKHEMEVSTLNGIIAESRLPKETIRPAFDDSSMAKYDVEEEPHSAGDQQWREEFQQFYTDDSEISKLAEPSWFSGYDRCNI</sequence>
<proteinExistence type="predicted"/>
<keyword evidence="2" id="KW-1185">Reference proteome</keyword>
<reference evidence="2" key="1">
    <citation type="journal article" date="2023" name="Hortic. Res.">
        <title>A chromosome-level phased genome enabling allele-level studies in sweet orange: a case study on citrus Huanglongbing tolerance.</title>
        <authorList>
            <person name="Wu B."/>
            <person name="Yu Q."/>
            <person name="Deng Z."/>
            <person name="Duan Y."/>
            <person name="Luo F."/>
            <person name="Gmitter F. Jr."/>
        </authorList>
    </citation>
    <scope>NUCLEOTIDE SEQUENCE [LARGE SCALE GENOMIC DNA]</scope>
    <source>
        <strain evidence="2">cv. Valencia</strain>
    </source>
</reference>
<gene>
    <name evidence="1" type="ORF">KPL71_026350</name>
</gene>